<feature type="chain" id="PRO_5009533498" evidence="2">
    <location>
        <begin position="19"/>
        <end position="189"/>
    </location>
</feature>
<feature type="compositionally biased region" description="Basic and acidic residues" evidence="1">
    <location>
        <begin position="178"/>
        <end position="189"/>
    </location>
</feature>
<proteinExistence type="predicted"/>
<dbReference type="STRING" id="1817813.A2008_03325"/>
<dbReference type="EMBL" id="MGFH01000153">
    <property type="protein sequence ID" value="OGM03911.1"/>
    <property type="molecule type" value="Genomic_DNA"/>
</dbReference>
<reference evidence="3 4" key="1">
    <citation type="journal article" date="2016" name="Nat. Commun.">
        <title>Thousands of microbial genomes shed light on interconnected biogeochemical processes in an aquifer system.</title>
        <authorList>
            <person name="Anantharaman K."/>
            <person name="Brown C.T."/>
            <person name="Hug L.A."/>
            <person name="Sharon I."/>
            <person name="Castelle C.J."/>
            <person name="Probst A.J."/>
            <person name="Thomas B.C."/>
            <person name="Singh A."/>
            <person name="Wilkins M.J."/>
            <person name="Karaoz U."/>
            <person name="Brodie E.L."/>
            <person name="Williams K.H."/>
            <person name="Hubbard S.S."/>
            <person name="Banfield J.F."/>
        </authorList>
    </citation>
    <scope>NUCLEOTIDE SEQUENCE [LARGE SCALE GENOMIC DNA]</scope>
</reference>
<feature type="compositionally biased region" description="Low complexity" evidence="1">
    <location>
        <begin position="129"/>
        <end position="150"/>
    </location>
</feature>
<sequence length="189" mass="20075">MKKILAVLFMLLVTVYFAATAIAAEEAKKEEKGKDKKGAFVTVELTGKILSEKDTKGREKHLFVAEDGQKYFIIKGKGKKAGIFAVADYANKTFKVKGTSKPVSEKDKDKKDYYPSLKIDEFSEVGTPAIPAEVKAPEAPATPATPAAEAPKAEVKAPEAPAVSATPAVPATPAVEAPKAEEKPAETGK</sequence>
<feature type="compositionally biased region" description="Low complexity" evidence="1">
    <location>
        <begin position="158"/>
        <end position="177"/>
    </location>
</feature>
<name>A0A1F7WM39_9BACT</name>
<feature type="region of interest" description="Disordered" evidence="1">
    <location>
        <begin position="129"/>
        <end position="189"/>
    </location>
</feature>
<accession>A0A1F7WM39</accession>
<organism evidence="3 4">
    <name type="scientific">Candidatus Wallbacteria bacterium GWC2_49_35</name>
    <dbReference type="NCBI Taxonomy" id="1817813"/>
    <lineage>
        <taxon>Bacteria</taxon>
        <taxon>Candidatus Walliibacteriota</taxon>
    </lineage>
</organism>
<protein>
    <submittedName>
        <fullName evidence="3">Uncharacterized protein</fullName>
    </submittedName>
</protein>
<evidence type="ECO:0000313" key="3">
    <source>
        <dbReference type="EMBL" id="OGM03911.1"/>
    </source>
</evidence>
<keyword evidence="2" id="KW-0732">Signal</keyword>
<feature type="signal peptide" evidence="2">
    <location>
        <begin position="1"/>
        <end position="18"/>
    </location>
</feature>
<dbReference type="Proteomes" id="UP000178735">
    <property type="component" value="Unassembled WGS sequence"/>
</dbReference>
<comment type="caution">
    <text evidence="3">The sequence shown here is derived from an EMBL/GenBank/DDBJ whole genome shotgun (WGS) entry which is preliminary data.</text>
</comment>
<dbReference type="AlphaFoldDB" id="A0A1F7WM39"/>
<evidence type="ECO:0000256" key="2">
    <source>
        <dbReference type="SAM" id="SignalP"/>
    </source>
</evidence>
<evidence type="ECO:0000256" key="1">
    <source>
        <dbReference type="SAM" id="MobiDB-lite"/>
    </source>
</evidence>
<gene>
    <name evidence="3" type="ORF">A2008_03325</name>
</gene>
<evidence type="ECO:0000313" key="4">
    <source>
        <dbReference type="Proteomes" id="UP000178735"/>
    </source>
</evidence>